<protein>
    <submittedName>
        <fullName evidence="2">Uncharacterized protein</fullName>
    </submittedName>
</protein>
<dbReference type="EMBL" id="BOQP01000029">
    <property type="protein sequence ID" value="GIM77125.1"/>
    <property type="molecule type" value="Genomic_DNA"/>
</dbReference>
<feature type="region of interest" description="Disordered" evidence="1">
    <location>
        <begin position="41"/>
        <end position="66"/>
    </location>
</feature>
<comment type="caution">
    <text evidence="2">The sequence shown here is derived from an EMBL/GenBank/DDBJ whole genome shotgun (WGS) entry which is preliminary data.</text>
</comment>
<name>A0A919VVY3_9ACTN</name>
<evidence type="ECO:0000313" key="3">
    <source>
        <dbReference type="Proteomes" id="UP000680865"/>
    </source>
</evidence>
<dbReference type="Proteomes" id="UP000680865">
    <property type="component" value="Unassembled WGS sequence"/>
</dbReference>
<reference evidence="2" key="1">
    <citation type="submission" date="2021-03" db="EMBL/GenBank/DDBJ databases">
        <title>Whole genome shotgun sequence of Actinoplanes consettensis NBRC 14913.</title>
        <authorList>
            <person name="Komaki H."/>
            <person name="Tamura T."/>
        </authorList>
    </citation>
    <scope>NUCLEOTIDE SEQUENCE</scope>
    <source>
        <strain evidence="2">NBRC 14913</strain>
    </source>
</reference>
<proteinExistence type="predicted"/>
<feature type="compositionally biased region" description="Low complexity" evidence="1">
    <location>
        <begin position="1"/>
        <end position="18"/>
    </location>
</feature>
<dbReference type="RefSeq" id="WP_213000012.1">
    <property type="nucleotide sequence ID" value="NZ_BAAATW010000021.1"/>
</dbReference>
<keyword evidence="3" id="KW-1185">Reference proteome</keyword>
<evidence type="ECO:0000313" key="2">
    <source>
        <dbReference type="EMBL" id="GIM77125.1"/>
    </source>
</evidence>
<feature type="region of interest" description="Disordered" evidence="1">
    <location>
        <begin position="1"/>
        <end position="22"/>
    </location>
</feature>
<gene>
    <name evidence="2" type="ORF">Aco04nite_53860</name>
</gene>
<accession>A0A919VVY3</accession>
<sequence>MTTAPDSSASTAPITSASRHGHACRRYLEIVEEARAAVRNALASDDERRDGQQDQYGSSGGRELAVTQRHPELVIEELLAEPQVEWAEVIVAE</sequence>
<dbReference type="AlphaFoldDB" id="A0A919VVY3"/>
<evidence type="ECO:0000256" key="1">
    <source>
        <dbReference type="SAM" id="MobiDB-lite"/>
    </source>
</evidence>
<organism evidence="2 3">
    <name type="scientific">Winogradskya consettensis</name>
    <dbReference type="NCBI Taxonomy" id="113560"/>
    <lineage>
        <taxon>Bacteria</taxon>
        <taxon>Bacillati</taxon>
        <taxon>Actinomycetota</taxon>
        <taxon>Actinomycetes</taxon>
        <taxon>Micromonosporales</taxon>
        <taxon>Micromonosporaceae</taxon>
        <taxon>Winogradskya</taxon>
    </lineage>
</organism>